<dbReference type="Gene3D" id="2.40.10.270">
    <property type="entry name" value="Bacteriophage SPP1 head-tail adaptor protein"/>
    <property type="match status" value="1"/>
</dbReference>
<keyword evidence="3" id="KW-1185">Reference proteome</keyword>
<organism evidence="2 3">
    <name type="scientific">Agrobacterium rosae</name>
    <dbReference type="NCBI Taxonomy" id="1972867"/>
    <lineage>
        <taxon>Bacteria</taxon>
        <taxon>Pseudomonadati</taxon>
        <taxon>Pseudomonadota</taxon>
        <taxon>Alphaproteobacteria</taxon>
        <taxon>Hyphomicrobiales</taxon>
        <taxon>Rhizobiaceae</taxon>
        <taxon>Rhizobium/Agrobacterium group</taxon>
        <taxon>Agrobacterium</taxon>
    </lineage>
</organism>
<dbReference type="RefSeq" id="WP_320188920.1">
    <property type="nucleotide sequence ID" value="NZ_CP192772.1"/>
</dbReference>
<sequence>MINSGDLKERVALDKREPTNDGAGNYQSDFVEQFNRRASFVYAGGSEAVMAERLEGRSVFKVRLRKCDQTKLITSGWQLRDTRRGTVYAIREVDAVTHPLCVFLTVMSGVAS</sequence>
<protein>
    <submittedName>
        <fullName evidence="2">Head-tail adaptor protein</fullName>
    </submittedName>
</protein>
<feature type="region of interest" description="Disordered" evidence="1">
    <location>
        <begin position="1"/>
        <end position="27"/>
    </location>
</feature>
<proteinExistence type="predicted"/>
<dbReference type="EMBL" id="JAVRAD010000026">
    <property type="protein sequence ID" value="MDX8332897.1"/>
    <property type="molecule type" value="Genomic_DNA"/>
</dbReference>
<dbReference type="InterPro" id="IPR038666">
    <property type="entry name" value="SSP1_head-tail_sf"/>
</dbReference>
<gene>
    <name evidence="2" type="ORF">RMS29_27240</name>
</gene>
<dbReference type="Pfam" id="PF05521">
    <property type="entry name" value="Phage_HCP"/>
    <property type="match status" value="1"/>
</dbReference>
<comment type="caution">
    <text evidence="2">The sequence shown here is derived from an EMBL/GenBank/DDBJ whole genome shotgun (WGS) entry which is preliminary data.</text>
</comment>
<accession>A0ABU4W8B2</accession>
<evidence type="ECO:0000256" key="1">
    <source>
        <dbReference type="SAM" id="MobiDB-lite"/>
    </source>
</evidence>
<dbReference type="Proteomes" id="UP001277561">
    <property type="component" value="Unassembled WGS sequence"/>
</dbReference>
<dbReference type="InterPro" id="IPR008767">
    <property type="entry name" value="Phage_SPP1_head-tail_adaptor"/>
</dbReference>
<evidence type="ECO:0000313" key="2">
    <source>
        <dbReference type="EMBL" id="MDX8332897.1"/>
    </source>
</evidence>
<reference evidence="2" key="1">
    <citation type="journal article" date="2023" name="Phytobiomes J">
        <title>Deciphering the key players within the bacterial microbiota associated with aerial crown gall tumors on rhododendron: Insights into the gallobiome.</title>
        <authorList>
            <person name="Kuzmanovic N."/>
            <person name="Nesme J."/>
            <person name="Wolf J."/>
            <person name="Neumann-Schaal M."/>
            <person name="Petersen J."/>
            <person name="Fernandez-Gnecco G."/>
            <person name="Sproeer C."/>
            <person name="Bunk B."/>
            <person name="Overmann J."/>
            <person name="Sorensen S.J."/>
            <person name="Idczak E."/>
            <person name="Smalla K."/>
        </authorList>
    </citation>
    <scope>NUCLEOTIDE SEQUENCE [LARGE SCALE GENOMIC DNA]</scope>
    <source>
        <strain evidence="2">Rho-14.1</strain>
    </source>
</reference>
<evidence type="ECO:0000313" key="3">
    <source>
        <dbReference type="Proteomes" id="UP001277561"/>
    </source>
</evidence>
<feature type="compositionally biased region" description="Basic and acidic residues" evidence="1">
    <location>
        <begin position="1"/>
        <end position="19"/>
    </location>
</feature>
<name>A0ABU4W8B2_9HYPH</name>